<name>A0ABQ1PCD1_9GAMM</name>
<evidence type="ECO:0000256" key="1">
    <source>
        <dbReference type="SAM" id="SignalP"/>
    </source>
</evidence>
<keyword evidence="1" id="KW-0732">Signal</keyword>
<evidence type="ECO:0000313" key="3">
    <source>
        <dbReference type="Proteomes" id="UP000638188"/>
    </source>
</evidence>
<feature type="chain" id="PRO_5045708443" description="NADH:ubiquinone oxidoreductase" evidence="1">
    <location>
        <begin position="22"/>
        <end position="135"/>
    </location>
</feature>
<evidence type="ECO:0000313" key="2">
    <source>
        <dbReference type="EMBL" id="GGC94461.1"/>
    </source>
</evidence>
<keyword evidence="3" id="KW-1185">Reference proteome</keyword>
<protein>
    <recommendedName>
        <fullName evidence="4">NADH:ubiquinone oxidoreductase</fullName>
    </recommendedName>
</protein>
<dbReference type="Proteomes" id="UP000638188">
    <property type="component" value="Unassembled WGS sequence"/>
</dbReference>
<accession>A0ABQ1PCD1</accession>
<gene>
    <name evidence="2" type="ORF">GCM10007418_12540</name>
</gene>
<feature type="signal peptide" evidence="1">
    <location>
        <begin position="1"/>
        <end position="21"/>
    </location>
</feature>
<evidence type="ECO:0008006" key="4">
    <source>
        <dbReference type="Google" id="ProtNLM"/>
    </source>
</evidence>
<proteinExistence type="predicted"/>
<dbReference type="EMBL" id="BMFF01000002">
    <property type="protein sequence ID" value="GGC94461.1"/>
    <property type="molecule type" value="Genomic_DNA"/>
</dbReference>
<comment type="caution">
    <text evidence="2">The sequence shown here is derived from an EMBL/GenBank/DDBJ whole genome shotgun (WGS) entry which is preliminary data.</text>
</comment>
<organism evidence="2 3">
    <name type="scientific">Halopseudomonas salina</name>
    <dbReference type="NCBI Taxonomy" id="1323744"/>
    <lineage>
        <taxon>Bacteria</taxon>
        <taxon>Pseudomonadati</taxon>
        <taxon>Pseudomonadota</taxon>
        <taxon>Gammaproteobacteria</taxon>
        <taxon>Pseudomonadales</taxon>
        <taxon>Pseudomonadaceae</taxon>
        <taxon>Halopseudomonas</taxon>
    </lineage>
</organism>
<reference evidence="3" key="1">
    <citation type="journal article" date="2019" name="Int. J. Syst. Evol. Microbiol.">
        <title>The Global Catalogue of Microorganisms (GCM) 10K type strain sequencing project: providing services to taxonomists for standard genome sequencing and annotation.</title>
        <authorList>
            <consortium name="The Broad Institute Genomics Platform"/>
            <consortium name="The Broad Institute Genome Sequencing Center for Infectious Disease"/>
            <person name="Wu L."/>
            <person name="Ma J."/>
        </authorList>
    </citation>
    <scope>NUCLEOTIDE SEQUENCE [LARGE SCALE GENOMIC DNA]</scope>
    <source>
        <strain evidence="3">CGMCC 1.12482</strain>
    </source>
</reference>
<sequence length="135" mass="14826">MKLRKAFISMMLCAIGTQALAQQACLITSSDAELPIRMCQQNISIPDTLFSSSFCQPQISDRTFNIDFMDQCPTGAYGICEGAKAQGVAYEQSIHYYSDATDAPVLKAYCERISEGTWQEPPRESSELVSPGVNP</sequence>
<dbReference type="RefSeq" id="WP_150276460.1">
    <property type="nucleotide sequence ID" value="NZ_BMFF01000002.1"/>
</dbReference>